<dbReference type="InterPro" id="IPR021557">
    <property type="entry name" value="DUF3016"/>
</dbReference>
<name>A0A2N8KUB4_9BURK</name>
<comment type="caution">
    <text evidence="2">The sequence shown here is derived from an EMBL/GenBank/DDBJ whole genome shotgun (WGS) entry which is preliminary data.</text>
</comment>
<dbReference type="RefSeq" id="WP_102766967.1">
    <property type="nucleotide sequence ID" value="NZ_POSP01000003.1"/>
</dbReference>
<feature type="signal peptide" evidence="1">
    <location>
        <begin position="1"/>
        <end position="27"/>
    </location>
</feature>
<gene>
    <name evidence="2" type="ORF">C1O66_05525</name>
</gene>
<dbReference type="EMBL" id="POSP01000003">
    <property type="protein sequence ID" value="PND37049.1"/>
    <property type="molecule type" value="Genomic_DNA"/>
</dbReference>
<reference evidence="2 3" key="1">
    <citation type="submission" date="2018-01" db="EMBL/GenBank/DDBJ databases">
        <title>Draft genome sequence of Paucibacter aquatile CR182 isolated from freshwater of the Nakdong River.</title>
        <authorList>
            <person name="Choi A."/>
            <person name="Chung E.J."/>
        </authorList>
    </citation>
    <scope>NUCLEOTIDE SEQUENCE [LARGE SCALE GENOMIC DNA]</scope>
    <source>
        <strain evidence="2 3">CR182</strain>
    </source>
</reference>
<organism evidence="2 3">
    <name type="scientific">Kinneretia aquatilis</name>
    <dbReference type="NCBI Taxonomy" id="2070761"/>
    <lineage>
        <taxon>Bacteria</taxon>
        <taxon>Pseudomonadati</taxon>
        <taxon>Pseudomonadota</taxon>
        <taxon>Betaproteobacteria</taxon>
        <taxon>Burkholderiales</taxon>
        <taxon>Sphaerotilaceae</taxon>
        <taxon>Roseateles</taxon>
    </lineage>
</organism>
<evidence type="ECO:0000313" key="3">
    <source>
        <dbReference type="Proteomes" id="UP000235916"/>
    </source>
</evidence>
<evidence type="ECO:0000256" key="1">
    <source>
        <dbReference type="SAM" id="SignalP"/>
    </source>
</evidence>
<dbReference type="Pfam" id="PF11454">
    <property type="entry name" value="DUF3016"/>
    <property type="match status" value="1"/>
</dbReference>
<accession>A0A2N8KUB4</accession>
<feature type="chain" id="PRO_5014608021" evidence="1">
    <location>
        <begin position="28"/>
        <end position="170"/>
    </location>
</feature>
<sequence length="170" mass="19016">MSMNKKSLFRAAALALALGASASLALADVQVRFIEPDKFTDASSDFGRRDQEPVLKELKAHLEKLGAQLPGKDLTVEISNVDLAGGWEPVGRRMDMIRVLRGVSSPSIELSFSLSENGKVLQSGKTRLHDLNYMVGMNRYNESDPIRYERRLLDDWFREEFKTTLAAAKN</sequence>
<keyword evidence="1" id="KW-0732">Signal</keyword>
<protein>
    <submittedName>
        <fullName evidence="2">DUF3016 domain-containing protein</fullName>
    </submittedName>
</protein>
<evidence type="ECO:0000313" key="2">
    <source>
        <dbReference type="EMBL" id="PND37049.1"/>
    </source>
</evidence>
<dbReference type="Proteomes" id="UP000235916">
    <property type="component" value="Unassembled WGS sequence"/>
</dbReference>
<dbReference type="AlphaFoldDB" id="A0A2N8KUB4"/>
<keyword evidence="3" id="KW-1185">Reference proteome</keyword>
<proteinExistence type="predicted"/>
<dbReference type="OrthoDB" id="195620at2"/>